<evidence type="ECO:0000256" key="5">
    <source>
        <dbReference type="ARBA" id="ARBA00038121"/>
    </source>
</evidence>
<dbReference type="Proteomes" id="UP001152320">
    <property type="component" value="Chromosome 5"/>
</dbReference>
<dbReference type="PANTHER" id="PTHR32463:SF0">
    <property type="entry name" value="L-FUCOSE KINASE"/>
    <property type="match status" value="1"/>
</dbReference>
<feature type="domain" description="GDP-fucose pyrophosphorylase" evidence="11">
    <location>
        <begin position="84"/>
        <end position="533"/>
    </location>
</feature>
<keyword evidence="14" id="KW-1185">Reference proteome</keyword>
<comment type="function">
    <text evidence="7">Takes part in the salvage pathway for reutilization of fucose from the degradation of oligosaccharides.</text>
</comment>
<evidence type="ECO:0000256" key="7">
    <source>
        <dbReference type="ARBA" id="ARBA00059365"/>
    </source>
</evidence>
<dbReference type="PANTHER" id="PTHR32463">
    <property type="entry name" value="L-FUCOSE KINASE"/>
    <property type="match status" value="1"/>
</dbReference>
<dbReference type="Pfam" id="PF00288">
    <property type="entry name" value="GHMP_kinases_N"/>
    <property type="match status" value="1"/>
</dbReference>
<keyword evidence="4" id="KW-0067">ATP-binding</keyword>
<evidence type="ECO:0000256" key="2">
    <source>
        <dbReference type="ARBA" id="ARBA00022741"/>
    </source>
</evidence>
<name>A0A9Q1CBE0_HOLLE</name>
<evidence type="ECO:0000259" key="11">
    <source>
        <dbReference type="Pfam" id="PF07959"/>
    </source>
</evidence>
<organism evidence="13 14">
    <name type="scientific">Holothuria leucospilota</name>
    <name type="common">Black long sea cucumber</name>
    <name type="synonym">Mertensiothuria leucospilota</name>
    <dbReference type="NCBI Taxonomy" id="206669"/>
    <lineage>
        <taxon>Eukaryota</taxon>
        <taxon>Metazoa</taxon>
        <taxon>Echinodermata</taxon>
        <taxon>Eleutherozoa</taxon>
        <taxon>Echinozoa</taxon>
        <taxon>Holothuroidea</taxon>
        <taxon>Aspidochirotacea</taxon>
        <taxon>Aspidochirotida</taxon>
        <taxon>Holothuriidae</taxon>
        <taxon>Holothuria</taxon>
    </lineage>
</organism>
<dbReference type="EC" id="2.7.1.52" evidence="8"/>
<dbReference type="GO" id="GO:0050201">
    <property type="term" value="F:fucokinase activity"/>
    <property type="evidence" value="ECO:0007669"/>
    <property type="project" value="UniProtKB-EC"/>
</dbReference>
<comment type="catalytic activity">
    <reaction evidence="6">
        <text>L-fucose + ATP = beta-L-fucose 1-phosphate + ADP + H(+)</text>
        <dbReference type="Rhea" id="RHEA:13241"/>
        <dbReference type="ChEBI" id="CHEBI:2181"/>
        <dbReference type="ChEBI" id="CHEBI:15378"/>
        <dbReference type="ChEBI" id="CHEBI:30616"/>
        <dbReference type="ChEBI" id="CHEBI:57268"/>
        <dbReference type="ChEBI" id="CHEBI:456216"/>
        <dbReference type="EC" id="2.7.1.52"/>
    </reaction>
</comment>
<accession>A0A9Q1CBE0</accession>
<proteinExistence type="inferred from homology"/>
<dbReference type="FunFam" id="3.30.230.120:FF:000001">
    <property type="entry name" value="L-fucose kinase"/>
    <property type="match status" value="1"/>
</dbReference>
<evidence type="ECO:0000256" key="4">
    <source>
        <dbReference type="ARBA" id="ARBA00022840"/>
    </source>
</evidence>
<dbReference type="Gene3D" id="3.30.230.120">
    <property type="match status" value="1"/>
</dbReference>
<dbReference type="SUPFAM" id="SSF55060">
    <property type="entry name" value="GHMP Kinase, C-terminal domain"/>
    <property type="match status" value="1"/>
</dbReference>
<dbReference type="EMBL" id="JAIZAY010000005">
    <property type="protein sequence ID" value="KAJ8041600.1"/>
    <property type="molecule type" value="Genomic_DNA"/>
</dbReference>
<gene>
    <name evidence="13" type="ORF">HOLleu_12467</name>
</gene>
<dbReference type="GO" id="GO:0005524">
    <property type="term" value="F:ATP binding"/>
    <property type="evidence" value="ECO:0007669"/>
    <property type="project" value="UniProtKB-KW"/>
</dbReference>
<dbReference type="AlphaFoldDB" id="A0A9Q1CBE0"/>
<dbReference type="InterPro" id="IPR012887">
    <property type="entry name" value="GDP_fucose_pyrophosphorylase"/>
</dbReference>
<evidence type="ECO:0000256" key="6">
    <source>
        <dbReference type="ARBA" id="ARBA00052616"/>
    </source>
</evidence>
<dbReference type="OrthoDB" id="271303at2759"/>
<sequence length="1115" mass="122148">MGGQDEITHWTAIAVTCSSQDIAGAVQREIEIRQKKGFISSNTLLLTVEDPQARVGSGGATLNALLVVAEHLSQQQGFTVVNSDVLLTARILILHLGRNYSFSTCGKGFMNIPAQRLASKSTKPDDLLTNFDCILDVITSKLSPGSPSGVWVSSTDMLLHIPDPVQVDWSTDAGAVAFSVPASEDYAKHHGMYRINKEGYVDDIMYQGGPTAMKMCQLPSEPAAGDSSKKEVSLVAGVVFLSVRAAEQLLSLHVLTPLDACTYMGLDSGVKPLQLSLFFDILLALCCDVSEEDYISGEPCKTYDNIHRKNSTYETADSMMRLARSLIWKALHGLKMKAVLLPSASHHYLTESGSDFLKLMTLCPLREDGGLNSYYSWDNIISTYVEGKSNTTESSILVNSIIEGDIEMASKSVVSHCHLQGPIYLSKDSILSGISYEDCKVIQGVKLPAGSIIQGFHLNLGSSQKYLQAKVYVVFGKMDDFKVLCQKGTSTFCNSPWIVFLNRTGIDKDDIWPSQMTDYERTLFNAKLFPVWHNRESVGLKEVMWLLQGESDPVTLDRWRSSWRMSLKEIMESIDVATELQKRRDIFYQIGQLSMKRILQQCLNVSPVPFFKSAVIEGYATELLTSLDKIAQETDSPGVAARTLACIADVLGAMAGGKGGLRSGPAGNQRWSHAFALLEQGDRTRGVIALAEERSHWLVDPDHLLRAARHYEGAAQILIRQAVMTARKFISTENCELPPRDKWTIASCPARIDVSGGWSDTPPITYENGGAVVDAAVLLDGKKPIGAKVRRIEEAHLELVLGTDPSTAQRLILTKLSDLADYTNPQAPGALLKAAFCCAEVVTFPSSQELKDQLIEKYEGGFELMTWSDLPTGSGLGTSSILAGAIIAVLWKASGKTFDNLSLIHAVLHLEQMLTTGGGWQDQVGGLLPGLNIGRSEGQLPLEVTATPIPISEETREKFDQHFVLVYTGKTRLARNLLQDVIRNWYGRLPQIVTNCQKLKENAEMCAKAFEEGDIKKVGDCMNTYWAQKKVMAPGCEPLLVRRMMDALLPHVHGQALAGAGGGGFMYILTKEPGAVERVKQILSTVEGTENITVHQVALDQTGLEVTVEEEMDQS</sequence>
<dbReference type="InterPro" id="IPR006204">
    <property type="entry name" value="GHMP_kinase_N_dom"/>
</dbReference>
<dbReference type="InterPro" id="IPR020568">
    <property type="entry name" value="Ribosomal_Su5_D2-typ_SF"/>
</dbReference>
<protein>
    <recommendedName>
        <fullName evidence="9">L-fucose kinase</fullName>
        <ecNumber evidence="8">2.7.1.52</ecNumber>
    </recommendedName>
</protein>
<feature type="domain" description="GHMP kinase C-terminal" evidence="12">
    <location>
        <begin position="1007"/>
        <end position="1084"/>
    </location>
</feature>
<dbReference type="PRINTS" id="PR00959">
    <property type="entry name" value="MEVGALKINASE"/>
</dbReference>
<dbReference type="Pfam" id="PF08544">
    <property type="entry name" value="GHMP_kinases_C"/>
    <property type="match status" value="1"/>
</dbReference>
<keyword evidence="3 13" id="KW-0418">Kinase</keyword>
<dbReference type="Pfam" id="PF07959">
    <property type="entry name" value="Fucose_pyrophosphorylase"/>
    <property type="match status" value="1"/>
</dbReference>
<reference evidence="13" key="1">
    <citation type="submission" date="2021-10" db="EMBL/GenBank/DDBJ databases">
        <title>Tropical sea cucumber genome reveals ecological adaptation and Cuvierian tubules defense mechanism.</title>
        <authorList>
            <person name="Chen T."/>
        </authorList>
    </citation>
    <scope>NUCLEOTIDE SEQUENCE</scope>
    <source>
        <strain evidence="13">Nanhai2018</strain>
        <tissue evidence="13">Muscle</tissue>
    </source>
</reference>
<dbReference type="GO" id="GO:0042352">
    <property type="term" value="P:GDP-L-fucose salvage"/>
    <property type="evidence" value="ECO:0007669"/>
    <property type="project" value="UniProtKB-ARBA"/>
</dbReference>
<evidence type="ECO:0000256" key="1">
    <source>
        <dbReference type="ARBA" id="ARBA00022679"/>
    </source>
</evidence>
<evidence type="ECO:0000313" key="13">
    <source>
        <dbReference type="EMBL" id="KAJ8041600.1"/>
    </source>
</evidence>
<keyword evidence="1" id="KW-0808">Transferase</keyword>
<evidence type="ECO:0000313" key="14">
    <source>
        <dbReference type="Proteomes" id="UP001152320"/>
    </source>
</evidence>
<feature type="domain" description="GHMP kinase N-terminal" evidence="10">
    <location>
        <begin position="854"/>
        <end position="924"/>
    </location>
</feature>
<evidence type="ECO:0000259" key="10">
    <source>
        <dbReference type="Pfam" id="PF00288"/>
    </source>
</evidence>
<evidence type="ECO:0000256" key="3">
    <source>
        <dbReference type="ARBA" id="ARBA00022777"/>
    </source>
</evidence>
<dbReference type="InterPro" id="IPR052203">
    <property type="entry name" value="GHMP_Kinase-Related"/>
</dbReference>
<evidence type="ECO:0000259" key="12">
    <source>
        <dbReference type="Pfam" id="PF08544"/>
    </source>
</evidence>
<comment type="caution">
    <text evidence="13">The sequence shown here is derived from an EMBL/GenBank/DDBJ whole genome shotgun (WGS) entry which is preliminary data.</text>
</comment>
<evidence type="ECO:0000256" key="9">
    <source>
        <dbReference type="ARBA" id="ARBA00071656"/>
    </source>
</evidence>
<comment type="similarity">
    <text evidence="5">Belongs to the GHMP kinase family.</text>
</comment>
<keyword evidence="2" id="KW-0547">Nucleotide-binding</keyword>
<dbReference type="SUPFAM" id="SSF54211">
    <property type="entry name" value="Ribosomal protein S5 domain 2-like"/>
    <property type="match status" value="1"/>
</dbReference>
<dbReference type="InterPro" id="IPR013750">
    <property type="entry name" value="GHMP_kinase_C_dom"/>
</dbReference>
<dbReference type="InterPro" id="IPR036554">
    <property type="entry name" value="GHMP_kinase_C_sf"/>
</dbReference>
<evidence type="ECO:0000256" key="8">
    <source>
        <dbReference type="ARBA" id="ARBA00066363"/>
    </source>
</evidence>